<organism evidence="1 2">
    <name type="scientific">Leptospira interrogans serovar Lora str. TE 1992</name>
    <dbReference type="NCBI Taxonomy" id="1193028"/>
    <lineage>
        <taxon>Bacteria</taxon>
        <taxon>Pseudomonadati</taxon>
        <taxon>Spirochaetota</taxon>
        <taxon>Spirochaetia</taxon>
        <taxon>Leptospirales</taxon>
        <taxon>Leptospiraceae</taxon>
        <taxon>Leptospira</taxon>
    </lineage>
</organism>
<dbReference type="EMBL" id="AKWW02000012">
    <property type="protein sequence ID" value="EMF44499.1"/>
    <property type="molecule type" value="Genomic_DNA"/>
</dbReference>
<name>M3CS75_LEPIR</name>
<accession>M3CS75</accession>
<gene>
    <name evidence="1" type="ORF">LEP1GSC067_3612</name>
</gene>
<sequence>MNEYLVYFKTGLEEGFEKLVYSKSLLGAKQRATRDLKKFDSKITAIEIKNRGQYIAHRFSESKKWSSFI</sequence>
<dbReference type="Proteomes" id="UP000011754">
    <property type="component" value="Unassembled WGS sequence"/>
</dbReference>
<protein>
    <submittedName>
        <fullName evidence="1">Uncharacterized protein</fullName>
    </submittedName>
</protein>
<dbReference type="AlphaFoldDB" id="M3CS75"/>
<comment type="caution">
    <text evidence="1">The sequence shown here is derived from an EMBL/GenBank/DDBJ whole genome shotgun (WGS) entry which is preliminary data.</text>
</comment>
<evidence type="ECO:0000313" key="1">
    <source>
        <dbReference type="EMBL" id="EMF44499.1"/>
    </source>
</evidence>
<reference evidence="1 2" key="1">
    <citation type="submission" date="2013-01" db="EMBL/GenBank/DDBJ databases">
        <authorList>
            <person name="Harkins D.M."/>
            <person name="Durkin A.S."/>
            <person name="Brinkac L.M."/>
            <person name="Haft D.H."/>
            <person name="Selengut J.D."/>
            <person name="Sanka R."/>
            <person name="DePew J."/>
            <person name="Purushe J."/>
            <person name="Hartskeerl R.A."/>
            <person name="Ahmed A."/>
            <person name="van der Linden H."/>
            <person name="Goris M.G.A."/>
            <person name="Vinetz J.M."/>
            <person name="Sutton G.G."/>
            <person name="Nierman W.C."/>
            <person name="Fouts D.E."/>
        </authorList>
    </citation>
    <scope>NUCLEOTIDE SEQUENCE [LARGE SCALE GENOMIC DNA]</scope>
    <source>
        <strain evidence="1 2">TE 1992</strain>
    </source>
</reference>
<evidence type="ECO:0000313" key="2">
    <source>
        <dbReference type="Proteomes" id="UP000011754"/>
    </source>
</evidence>
<proteinExistence type="predicted"/>